<name>A0ABP8Y7U9_9ACTN</name>
<keyword evidence="2" id="KW-1185">Reference proteome</keyword>
<reference evidence="2" key="1">
    <citation type="journal article" date="2019" name="Int. J. Syst. Evol. Microbiol.">
        <title>The Global Catalogue of Microorganisms (GCM) 10K type strain sequencing project: providing services to taxonomists for standard genome sequencing and annotation.</title>
        <authorList>
            <consortium name="The Broad Institute Genomics Platform"/>
            <consortium name="The Broad Institute Genome Sequencing Center for Infectious Disease"/>
            <person name="Wu L."/>
            <person name="Ma J."/>
        </authorList>
    </citation>
    <scope>NUCLEOTIDE SEQUENCE [LARGE SCALE GENOMIC DNA]</scope>
    <source>
        <strain evidence="2">JCM 18532</strain>
    </source>
</reference>
<comment type="caution">
    <text evidence="1">The sequence shown here is derived from an EMBL/GenBank/DDBJ whole genome shotgun (WGS) entry which is preliminary data.</text>
</comment>
<gene>
    <name evidence="1" type="ORF">GCM10023350_00470</name>
</gene>
<dbReference type="EMBL" id="BAABKN010000002">
    <property type="protein sequence ID" value="GAA4722313.1"/>
    <property type="molecule type" value="Genomic_DNA"/>
</dbReference>
<evidence type="ECO:0000313" key="2">
    <source>
        <dbReference type="Proteomes" id="UP001499882"/>
    </source>
</evidence>
<organism evidence="1 2">
    <name type="scientific">Nocardioides endophyticus</name>
    <dbReference type="NCBI Taxonomy" id="1353775"/>
    <lineage>
        <taxon>Bacteria</taxon>
        <taxon>Bacillati</taxon>
        <taxon>Actinomycetota</taxon>
        <taxon>Actinomycetes</taxon>
        <taxon>Propionibacteriales</taxon>
        <taxon>Nocardioidaceae</taxon>
        <taxon>Nocardioides</taxon>
    </lineage>
</organism>
<dbReference type="InterPro" id="IPR027417">
    <property type="entry name" value="P-loop_NTPase"/>
</dbReference>
<dbReference type="RefSeq" id="WP_345524481.1">
    <property type="nucleotide sequence ID" value="NZ_BAABKN010000002.1"/>
</dbReference>
<dbReference type="SUPFAM" id="SSF52540">
    <property type="entry name" value="P-loop containing nucleoside triphosphate hydrolases"/>
    <property type="match status" value="1"/>
</dbReference>
<proteinExistence type="predicted"/>
<evidence type="ECO:0000313" key="1">
    <source>
        <dbReference type="EMBL" id="GAA4722313.1"/>
    </source>
</evidence>
<dbReference type="Proteomes" id="UP001499882">
    <property type="component" value="Unassembled WGS sequence"/>
</dbReference>
<protein>
    <recommendedName>
        <fullName evidence="3">Sulfotransferase family protein</fullName>
    </recommendedName>
</protein>
<evidence type="ECO:0008006" key="3">
    <source>
        <dbReference type="Google" id="ProtNLM"/>
    </source>
</evidence>
<sequence>MSELEALPDGTRLLHIGPHKTGTTSVQQAFWDTRELLAEHGVLWAGGLAHPMSAAMAAAGNQLATGQQGAGDERWAELAAEVRESTARMTVVSSEFFSDAPQSRVAGIVQALGSEETRVVITLRPVTRILASQWQQYMQNQPLVKYVGNPDYEGWLDLVLNHPDQHDVSPSFWRRHRHDRLVEKWAEAIGPERLVVVVVDDARPRDILTSFEQLTGLPVGLLQPREASANRSLTLPEVTMLRAFNAGWTDRGWSTADYTRYVRFGAVRHLMTRTPAPGEPPIRTPAWAVQRANEIGAEMAANIARTGVRVNGDLTLLASAEPRSVGDNPAVVEVPDDVVARFAAGLAKVIAETPAREAPANRRAGPLETAVRAHKIRRTRVGPDARPVSETSRWALLRAAAGRVRRRVRSQRRV</sequence>
<dbReference type="Gene3D" id="3.40.50.300">
    <property type="entry name" value="P-loop containing nucleotide triphosphate hydrolases"/>
    <property type="match status" value="1"/>
</dbReference>
<accession>A0ABP8Y7U9</accession>